<proteinExistence type="predicted"/>
<evidence type="ECO:0000313" key="2">
    <source>
        <dbReference type="Proteomes" id="UP000007350"/>
    </source>
</evidence>
<comment type="caution">
    <text evidence="1">The sequence shown here is derived from an EMBL/GenBank/DDBJ whole genome shotgun (WGS) entry which is preliminary data.</text>
</comment>
<accession>K2N070</accession>
<dbReference type="AlphaFoldDB" id="K2N070"/>
<feature type="non-terminal residue" evidence="1">
    <location>
        <position position="211"/>
    </location>
</feature>
<dbReference type="OrthoDB" id="9591445at2759"/>
<protein>
    <submittedName>
        <fullName evidence="1">Uncharacterized protein</fullName>
    </submittedName>
</protein>
<dbReference type="Proteomes" id="UP000007350">
    <property type="component" value="Unassembled WGS sequence"/>
</dbReference>
<gene>
    <name evidence="1" type="ORF">MOQ_008264</name>
</gene>
<name>K2N070_TRYCR</name>
<sequence length="211" mass="23332">MHARTEAAMCKRGMAQLPQTSKMLKKYKTFFGLFFNFRNYLKTEIKRKKIGETGWGTPFPPRTDEPLLLLRRLRLTLACRTLVARLLLLLAVEGVEADVRHLHDLETHSGNIADGVAGTTESRHQNLVILLDEVQAAVIGHEGNDLLVVFDQLHTNALTNGRVRLLRTNADLLQHDALRVGGAAKRVGLLRHESVGLLPALVGPAVLATQA</sequence>
<keyword evidence="2" id="KW-1185">Reference proteome</keyword>
<evidence type="ECO:0000313" key="1">
    <source>
        <dbReference type="EMBL" id="EKF28001.1"/>
    </source>
</evidence>
<dbReference type="EMBL" id="AHKC01016999">
    <property type="protein sequence ID" value="EKF28001.1"/>
    <property type="molecule type" value="Genomic_DNA"/>
</dbReference>
<organism evidence="1 2">
    <name type="scientific">Trypanosoma cruzi marinkellei</name>
    <dbReference type="NCBI Taxonomy" id="85056"/>
    <lineage>
        <taxon>Eukaryota</taxon>
        <taxon>Discoba</taxon>
        <taxon>Euglenozoa</taxon>
        <taxon>Kinetoplastea</taxon>
        <taxon>Metakinetoplastina</taxon>
        <taxon>Trypanosomatida</taxon>
        <taxon>Trypanosomatidae</taxon>
        <taxon>Trypanosoma</taxon>
        <taxon>Schizotrypanum</taxon>
    </lineage>
</organism>
<reference evidence="1 2" key="1">
    <citation type="journal article" date="2012" name="BMC Genomics">
        <title>Comparative genomic analysis of human infective Trypanosoma cruzi lineages with the bat-restricted subspecies T. cruzi marinkellei.</title>
        <authorList>
            <person name="Franzen O."/>
            <person name="Talavera-Lopez C."/>
            <person name="Ochaya S."/>
            <person name="Butler C.E."/>
            <person name="Messenger L.A."/>
            <person name="Lewis M.D."/>
            <person name="Llewellyn M.S."/>
            <person name="Marinkelle C.J."/>
            <person name="Tyler K.M."/>
            <person name="Miles M.A."/>
            <person name="Andersson B."/>
        </authorList>
    </citation>
    <scope>NUCLEOTIDE SEQUENCE [LARGE SCALE GENOMIC DNA]</scope>
    <source>
        <strain evidence="1 2">B7</strain>
    </source>
</reference>